<evidence type="ECO:0000313" key="1">
    <source>
        <dbReference type="EMBL" id="RYU31543.1"/>
    </source>
</evidence>
<comment type="caution">
    <text evidence="1">The sequence shown here is derived from an EMBL/GenBank/DDBJ whole genome shotgun (WGS) entry which is preliminary data.</text>
</comment>
<organism evidence="1 2">
    <name type="scientific">Enterococcus faecalis</name>
    <name type="common">Streptococcus faecalis</name>
    <dbReference type="NCBI Taxonomy" id="1351"/>
    <lineage>
        <taxon>Bacteria</taxon>
        <taxon>Bacillati</taxon>
        <taxon>Bacillota</taxon>
        <taxon>Bacilli</taxon>
        <taxon>Lactobacillales</taxon>
        <taxon>Enterococcaceae</taxon>
        <taxon>Enterococcus</taxon>
    </lineage>
</organism>
<name>A0A8B3RV23_ENTFL</name>
<dbReference type="Proteomes" id="UP000292223">
    <property type="component" value="Unassembled WGS sequence"/>
</dbReference>
<dbReference type="Pfam" id="PF05037">
    <property type="entry name" value="DUF669"/>
    <property type="match status" value="1"/>
</dbReference>
<proteinExistence type="predicted"/>
<dbReference type="RefSeq" id="WP_075583034.1">
    <property type="nucleotide sequence ID" value="NZ_JADMHW010000014.1"/>
</dbReference>
<dbReference type="AlphaFoldDB" id="A0A8B3RV23"/>
<evidence type="ECO:0000313" key="2">
    <source>
        <dbReference type="Proteomes" id="UP000292223"/>
    </source>
</evidence>
<reference evidence="1 2" key="1">
    <citation type="submission" date="2019-02" db="EMBL/GenBank/DDBJ databases">
        <title>From farm to fork: dissemination of Tn554::fexA-optrA in linezolid-resistant Enterococcus faecalis clones from chicken feces and meat in Tunisia.</title>
        <authorList>
            <person name="Tedim A.P."/>
            <person name="Elghaieb H."/>
            <person name="Abbassi M.S."/>
            <person name="Novais C."/>
            <person name="Hassen A."/>
            <person name="Peixe L."/>
            <person name="Freitas A.R."/>
        </authorList>
    </citation>
    <scope>NUCLEOTIDE SEQUENCE [LARGE SCALE GENOMIC DNA]</scope>
    <source>
        <strain evidence="1 2">728T</strain>
    </source>
</reference>
<gene>
    <name evidence="1" type="ORF">EU507_10695</name>
</gene>
<accession>A0A8B3RV23</accession>
<protein>
    <submittedName>
        <fullName evidence="1">DUF669 domain-containing protein</fullName>
    </submittedName>
</protein>
<sequence length="142" mass="15938">MILFVVNPNNTLGKTVREAESYNVTILYASECKKTKETQNDMAVFNYKVMDGKYKCGKNLNDNIIWANNNIELSVKRFNTILAGVGISDGTRIESIQQIVNRLKGTILDIRGIGNIANITHVGIYLLKRISDLIKKEVSLMT</sequence>
<dbReference type="EMBL" id="SEWT01000007">
    <property type="protein sequence ID" value="RYU31543.1"/>
    <property type="molecule type" value="Genomic_DNA"/>
</dbReference>
<dbReference type="InterPro" id="IPR007731">
    <property type="entry name" value="DUF669"/>
</dbReference>